<dbReference type="CDD" id="cd00037">
    <property type="entry name" value="CLECT"/>
    <property type="match status" value="2"/>
</dbReference>
<dbReference type="Proteomes" id="UP001562425">
    <property type="component" value="Unassembled WGS sequence"/>
</dbReference>
<keyword evidence="1" id="KW-0732">Signal</keyword>
<gene>
    <name evidence="3" type="ORF">pipiens_005217</name>
</gene>
<feature type="domain" description="C-type lectin" evidence="2">
    <location>
        <begin position="198"/>
        <end position="263"/>
    </location>
</feature>
<evidence type="ECO:0000259" key="2">
    <source>
        <dbReference type="PROSITE" id="PS50041"/>
    </source>
</evidence>
<feature type="domain" description="C-type lectin" evidence="2">
    <location>
        <begin position="81"/>
        <end position="164"/>
    </location>
</feature>
<evidence type="ECO:0000313" key="3">
    <source>
        <dbReference type="EMBL" id="KAL1404781.1"/>
    </source>
</evidence>
<proteinExistence type="predicted"/>
<dbReference type="InterPro" id="IPR016186">
    <property type="entry name" value="C-type_lectin-like/link_sf"/>
</dbReference>
<evidence type="ECO:0000256" key="1">
    <source>
        <dbReference type="SAM" id="SignalP"/>
    </source>
</evidence>
<reference evidence="3 4" key="1">
    <citation type="submission" date="2024-05" db="EMBL/GenBank/DDBJ databases">
        <title>Culex pipiens pipiens assembly and annotation.</title>
        <authorList>
            <person name="Alout H."/>
            <person name="Durand T."/>
        </authorList>
    </citation>
    <scope>NUCLEOTIDE SEQUENCE [LARGE SCALE GENOMIC DNA]</scope>
    <source>
        <strain evidence="3">HA-2024</strain>
        <tissue evidence="3">Whole body</tissue>
    </source>
</reference>
<dbReference type="Gene3D" id="3.10.100.10">
    <property type="entry name" value="Mannose-Binding Protein A, subunit A"/>
    <property type="match status" value="2"/>
</dbReference>
<dbReference type="AlphaFoldDB" id="A0ABD1DYF8"/>
<feature type="chain" id="PRO_5044799301" description="C-type lectin domain-containing protein" evidence="1">
    <location>
        <begin position="18"/>
        <end position="263"/>
    </location>
</feature>
<organism evidence="3 4">
    <name type="scientific">Culex pipiens pipiens</name>
    <name type="common">Northern house mosquito</name>
    <dbReference type="NCBI Taxonomy" id="38569"/>
    <lineage>
        <taxon>Eukaryota</taxon>
        <taxon>Metazoa</taxon>
        <taxon>Ecdysozoa</taxon>
        <taxon>Arthropoda</taxon>
        <taxon>Hexapoda</taxon>
        <taxon>Insecta</taxon>
        <taxon>Pterygota</taxon>
        <taxon>Neoptera</taxon>
        <taxon>Endopterygota</taxon>
        <taxon>Diptera</taxon>
        <taxon>Nematocera</taxon>
        <taxon>Culicoidea</taxon>
        <taxon>Culicidae</taxon>
        <taxon>Culicinae</taxon>
        <taxon>Culicini</taxon>
        <taxon>Culex</taxon>
        <taxon>Culex</taxon>
    </lineage>
</organism>
<accession>A0ABD1DYF8</accession>
<sequence length="263" mass="29527">MIFKVCIIFVVFPLVFCTTNVPDATQLDKQVELSTAFYEVGSSTEFYNETEVELREAEARRVGIDVEALSALAYGSPTPVNKTFHLRYRRATFWQAAQYCIDEDKRLASIDSEKQSDQLLLQLKYSSDGFYMAGTDLGREGSWIWINSNRRILQPNWAVGQPDNLDASAWTTERNSPPSGRPPRITQGLSRIITVQAWIGATDLGRAGSFVWFERALPLVSSWNDFNVPWSSGQPATTGGACIYASLELNRQAKWRPIPCDSP</sequence>
<feature type="signal peptide" evidence="1">
    <location>
        <begin position="1"/>
        <end position="17"/>
    </location>
</feature>
<protein>
    <recommendedName>
        <fullName evidence="2">C-type lectin domain-containing protein</fullName>
    </recommendedName>
</protein>
<feature type="non-terminal residue" evidence="3">
    <location>
        <position position="263"/>
    </location>
</feature>
<evidence type="ECO:0000313" key="4">
    <source>
        <dbReference type="Proteomes" id="UP001562425"/>
    </source>
</evidence>
<dbReference type="Pfam" id="PF00059">
    <property type="entry name" value="Lectin_C"/>
    <property type="match status" value="1"/>
</dbReference>
<dbReference type="SUPFAM" id="SSF56436">
    <property type="entry name" value="C-type lectin-like"/>
    <property type="match status" value="2"/>
</dbReference>
<name>A0ABD1DYF8_CULPP</name>
<dbReference type="PROSITE" id="PS50041">
    <property type="entry name" value="C_TYPE_LECTIN_2"/>
    <property type="match status" value="2"/>
</dbReference>
<comment type="caution">
    <text evidence="3">The sequence shown here is derived from an EMBL/GenBank/DDBJ whole genome shotgun (WGS) entry which is preliminary data.</text>
</comment>
<keyword evidence="4" id="KW-1185">Reference proteome</keyword>
<dbReference type="InterPro" id="IPR001304">
    <property type="entry name" value="C-type_lectin-like"/>
</dbReference>
<dbReference type="InterPro" id="IPR016187">
    <property type="entry name" value="CTDL_fold"/>
</dbReference>
<dbReference type="EMBL" id="JBEHCU010000015">
    <property type="protein sequence ID" value="KAL1404781.1"/>
    <property type="molecule type" value="Genomic_DNA"/>
</dbReference>